<feature type="non-terminal residue" evidence="1">
    <location>
        <position position="66"/>
    </location>
</feature>
<proteinExistence type="predicted"/>
<dbReference type="AlphaFoldDB" id="X1JW76"/>
<protein>
    <submittedName>
        <fullName evidence="1">Uncharacterized protein</fullName>
    </submittedName>
</protein>
<reference evidence="1" key="1">
    <citation type="journal article" date="2014" name="Front. Microbiol.">
        <title>High frequency of phylogenetically diverse reductive dehalogenase-homologous genes in deep subseafloor sedimentary metagenomes.</title>
        <authorList>
            <person name="Kawai M."/>
            <person name="Futagami T."/>
            <person name="Toyoda A."/>
            <person name="Takaki Y."/>
            <person name="Nishi S."/>
            <person name="Hori S."/>
            <person name="Arai W."/>
            <person name="Tsubouchi T."/>
            <person name="Morono Y."/>
            <person name="Uchiyama I."/>
            <person name="Ito T."/>
            <person name="Fujiyama A."/>
            <person name="Inagaki F."/>
            <person name="Takami H."/>
        </authorList>
    </citation>
    <scope>NUCLEOTIDE SEQUENCE</scope>
    <source>
        <strain evidence="1">Expedition CK06-06</strain>
    </source>
</reference>
<name>X1JW76_9ZZZZ</name>
<evidence type="ECO:0000313" key="1">
    <source>
        <dbReference type="EMBL" id="GAH85665.1"/>
    </source>
</evidence>
<comment type="caution">
    <text evidence="1">The sequence shown here is derived from an EMBL/GenBank/DDBJ whole genome shotgun (WGS) entry which is preliminary data.</text>
</comment>
<dbReference type="EMBL" id="BARU01038531">
    <property type="protein sequence ID" value="GAH85665.1"/>
    <property type="molecule type" value="Genomic_DNA"/>
</dbReference>
<sequence>MGNPGKDSIYGSGRLNLSLNTPPILSWTGEPNYVSDGLNPDRGNTSTQFIYRVMYTDLDNDAPKND</sequence>
<gene>
    <name evidence="1" type="ORF">S03H2_59872</name>
</gene>
<organism evidence="1">
    <name type="scientific">marine sediment metagenome</name>
    <dbReference type="NCBI Taxonomy" id="412755"/>
    <lineage>
        <taxon>unclassified sequences</taxon>
        <taxon>metagenomes</taxon>
        <taxon>ecological metagenomes</taxon>
    </lineage>
</organism>
<accession>X1JW76</accession>